<dbReference type="Gene3D" id="3.40.47.10">
    <property type="match status" value="2"/>
</dbReference>
<dbReference type="PANTHER" id="PTHR34069:SF2">
    <property type="entry name" value="BETA-KETOACYL-[ACYL-CARRIER-PROTEIN] SYNTHASE III"/>
    <property type="match status" value="1"/>
</dbReference>
<feature type="domain" description="Beta-ketoacyl-[acyl-carrier-protein] synthase III C-terminal" evidence="3">
    <location>
        <begin position="211"/>
        <end position="285"/>
    </location>
</feature>
<evidence type="ECO:0000259" key="3">
    <source>
        <dbReference type="Pfam" id="PF08541"/>
    </source>
</evidence>
<keyword evidence="2" id="KW-0012">Acyltransferase</keyword>
<dbReference type="Pfam" id="PF08541">
    <property type="entry name" value="ACP_syn_III_C"/>
    <property type="match status" value="1"/>
</dbReference>
<evidence type="ECO:0000313" key="5">
    <source>
        <dbReference type="Proteomes" id="UP001057702"/>
    </source>
</evidence>
<comment type="caution">
    <text evidence="4">The sequence shown here is derived from an EMBL/GenBank/DDBJ whole genome shotgun (WGS) entry which is preliminary data.</text>
</comment>
<name>A0ABT1Q0R1_9ACTN</name>
<protein>
    <recommendedName>
        <fullName evidence="3">Beta-ketoacyl-[acyl-carrier-protein] synthase III C-terminal domain-containing protein</fullName>
    </recommendedName>
</protein>
<keyword evidence="1" id="KW-0808">Transferase</keyword>
<proteinExistence type="predicted"/>
<evidence type="ECO:0000256" key="2">
    <source>
        <dbReference type="ARBA" id="ARBA00023315"/>
    </source>
</evidence>
<dbReference type="SUPFAM" id="SSF53901">
    <property type="entry name" value="Thiolase-like"/>
    <property type="match status" value="1"/>
</dbReference>
<organism evidence="4 5">
    <name type="scientific">Streptomyces humicola</name>
    <dbReference type="NCBI Taxonomy" id="2953240"/>
    <lineage>
        <taxon>Bacteria</taxon>
        <taxon>Bacillati</taxon>
        <taxon>Actinomycetota</taxon>
        <taxon>Actinomycetes</taxon>
        <taxon>Kitasatosporales</taxon>
        <taxon>Streptomycetaceae</taxon>
        <taxon>Streptomyces</taxon>
    </lineage>
</organism>
<reference evidence="4" key="1">
    <citation type="submission" date="2022-06" db="EMBL/GenBank/DDBJ databases">
        <title>Draft genome sequence of Streptomyces sp. RB6PN25 isolated from peat swamp forest in Thailand.</title>
        <authorList>
            <person name="Duangmal K."/>
            <person name="Klaysubun C."/>
        </authorList>
    </citation>
    <scope>NUCLEOTIDE SEQUENCE</scope>
    <source>
        <strain evidence="4">RB6PN25</strain>
    </source>
</reference>
<evidence type="ECO:0000313" key="4">
    <source>
        <dbReference type="EMBL" id="MCQ4083518.1"/>
    </source>
</evidence>
<dbReference type="InterPro" id="IPR013747">
    <property type="entry name" value="ACP_syn_III_C"/>
</dbReference>
<dbReference type="RefSeq" id="WP_255922477.1">
    <property type="nucleotide sequence ID" value="NZ_JANFNG010000022.1"/>
</dbReference>
<dbReference type="InterPro" id="IPR016039">
    <property type="entry name" value="Thiolase-like"/>
</dbReference>
<sequence length="306" mass="32362">MSAIHLSAICYEHGEPRPVSELGDEAAQLTLPDSGLADYLVSDREIWDMAAAVCERSLAKSPGPPDLLVYVSENDRSPAASLEKIARRLGLSTIAYLAVCGYGCGNMIPALQMAKDALYSGRHDRVLLVLADRAPDKERMMLSGLSVLSDGAVSCLVTRELEQSAGSHFKVGAMTTRTDIGPDGKATAEPGLLSIIKLAVDGLADIAAQDDGKPDDVRYLVFGNYRITSQKFLASAMGFPAERLLLGQVGELGHCFSADCLVTLVQSAAGGRLELGDRIIASATGTHSLSMMTAECVRLPAANPPE</sequence>
<gene>
    <name evidence="4" type="ORF">NGB36_23705</name>
</gene>
<keyword evidence="5" id="KW-1185">Reference proteome</keyword>
<accession>A0ABT1Q0R1</accession>
<dbReference type="EMBL" id="JANFNG010000022">
    <property type="protein sequence ID" value="MCQ4083518.1"/>
    <property type="molecule type" value="Genomic_DNA"/>
</dbReference>
<dbReference type="Proteomes" id="UP001057702">
    <property type="component" value="Unassembled WGS sequence"/>
</dbReference>
<dbReference type="PANTHER" id="PTHR34069">
    <property type="entry name" value="3-OXOACYL-[ACYL-CARRIER-PROTEIN] SYNTHASE 3"/>
    <property type="match status" value="1"/>
</dbReference>
<evidence type="ECO:0000256" key="1">
    <source>
        <dbReference type="ARBA" id="ARBA00022679"/>
    </source>
</evidence>